<reference evidence="1" key="1">
    <citation type="submission" date="2020-04" db="EMBL/GenBank/DDBJ databases">
        <authorList>
            <person name="Alioto T."/>
            <person name="Alioto T."/>
            <person name="Gomez Garrido J."/>
        </authorList>
    </citation>
    <scope>NUCLEOTIDE SEQUENCE</scope>
    <source>
        <strain evidence="1">A484AB</strain>
    </source>
</reference>
<evidence type="ECO:0000313" key="2">
    <source>
        <dbReference type="Proteomes" id="UP001152795"/>
    </source>
</evidence>
<dbReference type="Proteomes" id="UP001152795">
    <property type="component" value="Unassembled WGS sequence"/>
</dbReference>
<gene>
    <name evidence="1" type="ORF">PACLA_8A042078</name>
</gene>
<dbReference type="EMBL" id="CACRXK020019863">
    <property type="protein sequence ID" value="CAB4034149.1"/>
    <property type="molecule type" value="Genomic_DNA"/>
</dbReference>
<evidence type="ECO:0000313" key="1">
    <source>
        <dbReference type="EMBL" id="CAB4034149.1"/>
    </source>
</evidence>
<accession>A0A7D9LK14</accession>
<sequence length="122" mass="14345">MSLRKILILLLLTHQTLSIFRRKCMVFDDKTDHPERPRMPSQVTEHDFYRRDLVPTPTIPCVEKYDVPVAWHVIVSENGDGSISDATVREAMKVLNDGFKDSRLHFRLVKNLFQLIIFLYFI</sequence>
<organism evidence="1 2">
    <name type="scientific">Paramuricea clavata</name>
    <name type="common">Red gorgonian</name>
    <name type="synonym">Violescent sea-whip</name>
    <dbReference type="NCBI Taxonomy" id="317549"/>
    <lineage>
        <taxon>Eukaryota</taxon>
        <taxon>Metazoa</taxon>
        <taxon>Cnidaria</taxon>
        <taxon>Anthozoa</taxon>
        <taxon>Octocorallia</taxon>
        <taxon>Malacalcyonacea</taxon>
        <taxon>Plexauridae</taxon>
        <taxon>Paramuricea</taxon>
    </lineage>
</organism>
<proteinExistence type="predicted"/>
<protein>
    <submittedName>
        <fullName evidence="1">Uncharacterized protein</fullName>
    </submittedName>
</protein>
<comment type="caution">
    <text evidence="1">The sequence shown here is derived from an EMBL/GenBank/DDBJ whole genome shotgun (WGS) entry which is preliminary data.</text>
</comment>
<name>A0A7D9LK14_PARCT</name>
<dbReference type="AlphaFoldDB" id="A0A7D9LK14"/>
<keyword evidence="2" id="KW-1185">Reference proteome</keyword>